<feature type="compositionally biased region" description="Basic and acidic residues" evidence="1">
    <location>
        <begin position="884"/>
        <end position="897"/>
    </location>
</feature>
<feature type="compositionally biased region" description="Low complexity" evidence="1">
    <location>
        <begin position="158"/>
        <end position="175"/>
    </location>
</feature>
<dbReference type="Gene3D" id="3.80.10.10">
    <property type="entry name" value="Ribonuclease Inhibitor"/>
    <property type="match status" value="1"/>
</dbReference>
<feature type="compositionally biased region" description="Low complexity" evidence="1">
    <location>
        <begin position="813"/>
        <end position="832"/>
    </location>
</feature>
<feature type="compositionally biased region" description="Pro residues" evidence="1">
    <location>
        <begin position="902"/>
        <end position="930"/>
    </location>
</feature>
<gene>
    <name evidence="2" type="ORF">BQ2448_3291</name>
</gene>
<feature type="region of interest" description="Disordered" evidence="1">
    <location>
        <begin position="876"/>
        <end position="995"/>
    </location>
</feature>
<sequence length="995" mass="105768">MASDSNAPAPPVRRSASGHPTSPPAAGLLDLPSPLLERVLASALRIELASQSHGGLEGQRSLARTLLYDLGNRTLAHHTKKVLWSTVTLPDDDALVVRAEMARAQADSGIESSKLATTSHDPSIKSLSTLYTDATVAQLVRHLHLTEAECLTSGTAESPVISGSSNSSPQSSSAPLANNHRHRDTSNDEDCSLRIQPIQDDALLQLVSKLTSLSSFEWASSRHPPRMLCSTLGASSRSLTSFTFDLVEACDAREQTYSSTSVTISPSRALSTSAINFSAGRIQRWDAPELSALPLSLTHLTLSYLSQTGAQELASALPSLPALENLELGKSVYVDDPLLAEVGKHVARLKRLRLYNLPGSKLTEVGLGDVLDGCSALESLELYCVEGEHLVLAQSPHCDKESELKVRGPTGRLSKSTWSKVSPLPESLKTLSLIYHELPSPPHKSWVLDHLNSLAMALEFSSLQSLIISRKVEDVVRIPGQHWTSMHPIDPVLAPRPLPTAFVDAIASRGRSWKCLNLDLWQIDGHALKKVLSACTNLTTLQVMYDESLKNLLGLSSAFAVAHQLRHFVVSIDPAHAPELAVALSPGHPLSPSQSPTSTVCALPFGSPTDTQVTPPRAHHGRRSSASSTASKSSLLPDHLSSVAPSTKDWRRFLKKTLALESVEWTGRGGFGTWFFERTSTLSSSIKVDFEPSGFYHKANAAEGGDLLVGLEGLDPALRALSWRRRPSEDASPATESYHTVNDKLALSDPLPTLDEGSGAFSTLAKRSLGASITDIGLVSHRRSSTPPIGTWTSRSHIGQQQQHWSSSTVACPSTRPSGSPPGRGSRSIESSSDVAAAIERLGMGATSTVDVDPSTSQRSPKWSWSEFVTRSHVKAVHPGETMTKVEQKSTPRKGKETIAPPSIPVAPTPTPAPASPSPSPAPCPAPAPIAPKTFSSIVGGGGPTKVINTRTSSGTGPRGNPRTTPGGGGSFRRLPHPSGGSSGSGGDATHSHSK</sequence>
<protein>
    <submittedName>
        <fullName evidence="2">BQ2448_3291 protein</fullName>
    </submittedName>
</protein>
<dbReference type="AlphaFoldDB" id="A0A238FI71"/>
<dbReference type="Proteomes" id="UP000198372">
    <property type="component" value="Unassembled WGS sequence"/>
</dbReference>
<dbReference type="InterPro" id="IPR032675">
    <property type="entry name" value="LRR_dom_sf"/>
</dbReference>
<dbReference type="STRING" id="269621.A0A238FI71"/>
<feature type="region of interest" description="Disordered" evidence="1">
    <location>
        <begin position="604"/>
        <end position="640"/>
    </location>
</feature>
<dbReference type="SUPFAM" id="SSF52047">
    <property type="entry name" value="RNI-like"/>
    <property type="match status" value="1"/>
</dbReference>
<feature type="compositionally biased region" description="Low complexity" evidence="1">
    <location>
        <begin position="955"/>
        <end position="965"/>
    </location>
</feature>
<evidence type="ECO:0000256" key="1">
    <source>
        <dbReference type="SAM" id="MobiDB-lite"/>
    </source>
</evidence>
<evidence type="ECO:0000313" key="2">
    <source>
        <dbReference type="EMBL" id="SCV71703.1"/>
    </source>
</evidence>
<organism evidence="2 3">
    <name type="scientific">Microbotryum intermedium</name>
    <dbReference type="NCBI Taxonomy" id="269621"/>
    <lineage>
        <taxon>Eukaryota</taxon>
        <taxon>Fungi</taxon>
        <taxon>Dikarya</taxon>
        <taxon>Basidiomycota</taxon>
        <taxon>Pucciniomycotina</taxon>
        <taxon>Microbotryomycetes</taxon>
        <taxon>Microbotryales</taxon>
        <taxon>Microbotryaceae</taxon>
        <taxon>Microbotryum</taxon>
    </lineage>
</organism>
<dbReference type="OrthoDB" id="2596605at2759"/>
<reference evidence="3" key="1">
    <citation type="submission" date="2016-09" db="EMBL/GenBank/DDBJ databases">
        <authorList>
            <person name="Jeantristanb JTB J.-T."/>
            <person name="Ricardo R."/>
        </authorList>
    </citation>
    <scope>NUCLEOTIDE SEQUENCE [LARGE SCALE GENOMIC DNA]</scope>
</reference>
<feature type="region of interest" description="Disordered" evidence="1">
    <location>
        <begin position="156"/>
        <end position="189"/>
    </location>
</feature>
<accession>A0A238FI71</accession>
<evidence type="ECO:0000313" key="3">
    <source>
        <dbReference type="Proteomes" id="UP000198372"/>
    </source>
</evidence>
<keyword evidence="3" id="KW-1185">Reference proteome</keyword>
<feature type="region of interest" description="Disordered" evidence="1">
    <location>
        <begin position="1"/>
        <end position="30"/>
    </location>
</feature>
<feature type="compositionally biased region" description="Polar residues" evidence="1">
    <location>
        <begin position="785"/>
        <end position="812"/>
    </location>
</feature>
<name>A0A238FI71_9BASI</name>
<feature type="region of interest" description="Disordered" evidence="1">
    <location>
        <begin position="782"/>
        <end position="832"/>
    </location>
</feature>
<feature type="compositionally biased region" description="Low complexity" evidence="1">
    <location>
        <begin position="624"/>
        <end position="634"/>
    </location>
</feature>
<proteinExistence type="predicted"/>
<dbReference type="EMBL" id="FMSP01000007">
    <property type="protein sequence ID" value="SCV71703.1"/>
    <property type="molecule type" value="Genomic_DNA"/>
</dbReference>